<evidence type="ECO:0000313" key="1">
    <source>
        <dbReference type="Proteomes" id="UP000095286"/>
    </source>
</evidence>
<evidence type="ECO:0000313" key="2">
    <source>
        <dbReference type="WBParaSite" id="RSKR_0000492500.1"/>
    </source>
</evidence>
<dbReference type="WBParaSite" id="RSKR_0000492500.1">
    <property type="protein sequence ID" value="RSKR_0000492500.1"/>
    <property type="gene ID" value="RSKR_0000492500"/>
</dbReference>
<protein>
    <submittedName>
        <fullName evidence="2">AAA_12 domain-containing protein</fullName>
    </submittedName>
</protein>
<organism evidence="1 2">
    <name type="scientific">Rhabditophanes sp. KR3021</name>
    <dbReference type="NCBI Taxonomy" id="114890"/>
    <lineage>
        <taxon>Eukaryota</taxon>
        <taxon>Metazoa</taxon>
        <taxon>Ecdysozoa</taxon>
        <taxon>Nematoda</taxon>
        <taxon>Chromadorea</taxon>
        <taxon>Rhabditida</taxon>
        <taxon>Tylenchina</taxon>
        <taxon>Panagrolaimomorpha</taxon>
        <taxon>Strongyloidoidea</taxon>
        <taxon>Alloionematidae</taxon>
        <taxon>Rhabditophanes</taxon>
    </lineage>
</organism>
<name>A0AC35TW10_9BILA</name>
<sequence length="197" mass="22731">MLDTEVGEDTVKNVRCELGDDLHTDTDTDRIADWGIEDVLNIFKRTERNLGKRDERTEKIEFRDDTQITEECFKCLKMCEEAERKNPGGIVECLRKMIKNSRISINTVDGIQGDEKDVILLCTTKAAKYGDQICSDFIKNPKRINVALSRAHSGLFIFGDITYLENSSEWKYIVHHFKVRKAIIKPGNIKKMFVVRK</sequence>
<proteinExistence type="predicted"/>
<accession>A0AC35TW10</accession>
<dbReference type="Proteomes" id="UP000095286">
    <property type="component" value="Unplaced"/>
</dbReference>
<reference evidence="2" key="1">
    <citation type="submission" date="2016-11" db="UniProtKB">
        <authorList>
            <consortium name="WormBaseParasite"/>
        </authorList>
    </citation>
    <scope>IDENTIFICATION</scope>
    <source>
        <strain evidence="2">KR3021</strain>
    </source>
</reference>